<gene>
    <name evidence="3" type="ORF">SEMRO_12_G009450.1</name>
</gene>
<dbReference type="PANTHER" id="PTHR21184">
    <property type="entry name" value="MENORIN (DENDRITIC BRANCHING PROTEIN)"/>
    <property type="match status" value="1"/>
</dbReference>
<accession>A0A9N8D859</accession>
<evidence type="ECO:0000259" key="2">
    <source>
        <dbReference type="Pfam" id="PF10223"/>
    </source>
</evidence>
<dbReference type="EMBL" id="CAICTM010000012">
    <property type="protein sequence ID" value="CAB9496986.1"/>
    <property type="molecule type" value="Genomic_DNA"/>
</dbReference>
<sequence length="324" mass="36332">MELDYQAETERVKMTTISSDTNHSRTLLPSPQQAWVHAVDSRRSLMAALQDDTITAIETDLLMGRCTIESQSTIRRGVDSVQQQHQQDIPIMAHPPNTESDLSMLDFLQMVSRSNPQDQTGNDDNNTITKVIKLDFKQMETVEPTLKALVDNDANNNKFKTTDASAILLNADILPGPGRRQPGIVTMHASTFLETCIQYITTQQQPSVRFAFSLGFKTDFTDTTGYTTEDVQAMTDIIRQYKLVDRWGVVLALNARLLEKSLSNFDSILEAFPSLQILVWTGKGEPPIPQSLLVIIQNYYQDDMSHRIGYDCQVRDGEGLSGGR</sequence>
<dbReference type="AlphaFoldDB" id="A0A9N8D859"/>
<reference evidence="3" key="1">
    <citation type="submission" date="2020-06" db="EMBL/GenBank/DDBJ databases">
        <authorList>
            <consortium name="Plant Systems Biology data submission"/>
        </authorList>
    </citation>
    <scope>NUCLEOTIDE SEQUENCE</scope>
    <source>
        <strain evidence="3">D6</strain>
    </source>
</reference>
<protein>
    <submittedName>
        <fullName evidence="3">Protein FAM151A</fullName>
    </submittedName>
</protein>
<evidence type="ECO:0000313" key="4">
    <source>
        <dbReference type="Proteomes" id="UP001153069"/>
    </source>
</evidence>
<dbReference type="Pfam" id="PF10223">
    <property type="entry name" value="Menorin_N"/>
    <property type="match status" value="1"/>
</dbReference>
<dbReference type="PANTHER" id="PTHR21184:SF6">
    <property type="entry name" value="CONSERVED PLASMA MEMBRANE PROTEIN"/>
    <property type="match status" value="1"/>
</dbReference>
<dbReference type="GO" id="GO:0005615">
    <property type="term" value="C:extracellular space"/>
    <property type="evidence" value="ECO:0007669"/>
    <property type="project" value="TreeGrafter"/>
</dbReference>
<dbReference type="InterPro" id="IPR019356">
    <property type="entry name" value="Menorin_dom"/>
</dbReference>
<keyword evidence="4" id="KW-1185">Reference proteome</keyword>
<organism evidence="3 4">
    <name type="scientific">Seminavis robusta</name>
    <dbReference type="NCBI Taxonomy" id="568900"/>
    <lineage>
        <taxon>Eukaryota</taxon>
        <taxon>Sar</taxon>
        <taxon>Stramenopiles</taxon>
        <taxon>Ochrophyta</taxon>
        <taxon>Bacillariophyta</taxon>
        <taxon>Bacillariophyceae</taxon>
        <taxon>Bacillariophycidae</taxon>
        <taxon>Naviculales</taxon>
        <taxon>Naviculaceae</taxon>
        <taxon>Seminavis</taxon>
    </lineage>
</organism>
<proteinExistence type="inferred from homology"/>
<evidence type="ECO:0000256" key="1">
    <source>
        <dbReference type="ARBA" id="ARBA00044953"/>
    </source>
</evidence>
<comment type="similarity">
    <text evidence="1">Belongs to the menorin family.</text>
</comment>
<name>A0A9N8D859_9STRA</name>
<dbReference type="OrthoDB" id="413402at2759"/>
<feature type="domain" description="Menorin-like" evidence="2">
    <location>
        <begin position="34"/>
        <end position="302"/>
    </location>
</feature>
<dbReference type="Proteomes" id="UP001153069">
    <property type="component" value="Unassembled WGS sequence"/>
</dbReference>
<comment type="caution">
    <text evidence="3">The sequence shown here is derived from an EMBL/GenBank/DDBJ whole genome shotgun (WGS) entry which is preliminary data.</text>
</comment>
<evidence type="ECO:0000313" key="3">
    <source>
        <dbReference type="EMBL" id="CAB9496986.1"/>
    </source>
</evidence>